<dbReference type="Pfam" id="PF00884">
    <property type="entry name" value="Sulfatase"/>
    <property type="match status" value="1"/>
</dbReference>
<proteinExistence type="predicted"/>
<evidence type="ECO:0000256" key="6">
    <source>
        <dbReference type="PIRSR" id="PIRSR005091-1"/>
    </source>
</evidence>
<feature type="binding site" evidence="8">
    <location>
        <position position="269"/>
    </location>
    <ligand>
        <name>Mn(2+)</name>
        <dbReference type="ChEBI" id="CHEBI:29035"/>
    </ligand>
</feature>
<dbReference type="Proteomes" id="UP000291191">
    <property type="component" value="Unassembled WGS sequence"/>
</dbReference>
<dbReference type="OrthoDB" id="9777768at2"/>
<evidence type="ECO:0000256" key="5">
    <source>
        <dbReference type="ARBA" id="ARBA00023136"/>
    </source>
</evidence>
<keyword evidence="7" id="KW-0479">Metal-binding</keyword>
<dbReference type="EMBL" id="RCXO01000028">
    <property type="protein sequence ID" value="RYT78373.1"/>
    <property type="molecule type" value="Genomic_DNA"/>
</dbReference>
<evidence type="ECO:0000313" key="11">
    <source>
        <dbReference type="EMBL" id="RYT78373.1"/>
    </source>
</evidence>
<evidence type="ECO:0000256" key="7">
    <source>
        <dbReference type="PIRSR" id="PIRSR005091-2"/>
    </source>
</evidence>
<evidence type="ECO:0000256" key="4">
    <source>
        <dbReference type="ARBA" id="ARBA00022989"/>
    </source>
</evidence>
<feature type="binding site" evidence="7">
    <location>
        <position position="420"/>
    </location>
    <ligand>
        <name>substrate</name>
    </ligand>
</feature>
<dbReference type="RefSeq" id="WP_117691418.1">
    <property type="nucleotide sequence ID" value="NZ_BAABZC010000002.1"/>
</dbReference>
<evidence type="ECO:0000256" key="9">
    <source>
        <dbReference type="SAM" id="Phobius"/>
    </source>
</evidence>
<feature type="binding site" evidence="8">
    <location>
        <position position="480"/>
    </location>
    <ligand>
        <name>Mn(2+)</name>
        <dbReference type="ChEBI" id="CHEBI:29035"/>
    </ligand>
</feature>
<dbReference type="AlphaFoldDB" id="A0A4Q5H9Q2"/>
<keyword evidence="4 9" id="KW-1133">Transmembrane helix</keyword>
<dbReference type="InterPro" id="IPR050448">
    <property type="entry name" value="OpgB/LTA_synthase_biosynth"/>
</dbReference>
<keyword evidence="7" id="KW-0464">Manganese</keyword>
<dbReference type="GO" id="GO:0005886">
    <property type="term" value="C:plasma membrane"/>
    <property type="evidence" value="ECO:0007669"/>
    <property type="project" value="UniProtKB-SubCell"/>
</dbReference>
<dbReference type="SUPFAM" id="SSF53649">
    <property type="entry name" value="Alkaline phosphatase-like"/>
    <property type="match status" value="1"/>
</dbReference>
<feature type="binding site" evidence="8">
    <location>
        <position position="481"/>
    </location>
    <ligand>
        <name>Mn(2+)</name>
        <dbReference type="ChEBI" id="CHEBI:29035"/>
    </ligand>
</feature>
<accession>A0A4Q5H9Q2</accession>
<feature type="transmembrane region" description="Helical" evidence="9">
    <location>
        <begin position="74"/>
        <end position="94"/>
    </location>
</feature>
<evidence type="ECO:0000256" key="1">
    <source>
        <dbReference type="ARBA" id="ARBA00004651"/>
    </source>
</evidence>
<dbReference type="Gene3D" id="3.40.720.10">
    <property type="entry name" value="Alkaline Phosphatase, subunit A"/>
    <property type="match status" value="1"/>
</dbReference>
<feature type="transmembrane region" description="Helical" evidence="9">
    <location>
        <begin position="49"/>
        <end position="67"/>
    </location>
</feature>
<dbReference type="GO" id="GO:0046872">
    <property type="term" value="F:metal ion binding"/>
    <property type="evidence" value="ECO:0007669"/>
    <property type="project" value="UniProtKB-KW"/>
</dbReference>
<feature type="transmembrane region" description="Helical" evidence="9">
    <location>
        <begin position="12"/>
        <end position="37"/>
    </location>
</feature>
<evidence type="ECO:0000256" key="8">
    <source>
        <dbReference type="PIRSR" id="PIRSR005091-3"/>
    </source>
</evidence>
<feature type="active site" evidence="6">
    <location>
        <position position="313"/>
    </location>
</feature>
<evidence type="ECO:0000313" key="12">
    <source>
        <dbReference type="Proteomes" id="UP000291191"/>
    </source>
</evidence>
<dbReference type="InterPro" id="IPR017850">
    <property type="entry name" value="Alkaline_phosphatase_core_sf"/>
</dbReference>
<dbReference type="Gene3D" id="3.30.1120.170">
    <property type="match status" value="1"/>
</dbReference>
<comment type="subcellular location">
    <subcellularLocation>
        <location evidence="1">Cell membrane</location>
        <topology evidence="1">Multi-pass membrane protein</topology>
    </subcellularLocation>
</comment>
<keyword evidence="12" id="KW-1185">Reference proteome</keyword>
<evidence type="ECO:0000256" key="2">
    <source>
        <dbReference type="ARBA" id="ARBA00022475"/>
    </source>
</evidence>
<dbReference type="InterPro" id="IPR000917">
    <property type="entry name" value="Sulfatase_N"/>
</dbReference>
<keyword evidence="3 9" id="KW-0812">Transmembrane</keyword>
<dbReference type="CDD" id="cd16015">
    <property type="entry name" value="LTA_synthase"/>
    <property type="match status" value="1"/>
</dbReference>
<dbReference type="PIRSF" id="PIRSF005091">
    <property type="entry name" value="Mmb_sulf_HI1246"/>
    <property type="match status" value="1"/>
</dbReference>
<feature type="transmembrane region" description="Helical" evidence="9">
    <location>
        <begin position="129"/>
        <end position="146"/>
    </location>
</feature>
<evidence type="ECO:0000256" key="3">
    <source>
        <dbReference type="ARBA" id="ARBA00022692"/>
    </source>
</evidence>
<feature type="domain" description="Sulfatase N-terminal" evidence="10">
    <location>
        <begin position="262"/>
        <end position="534"/>
    </location>
</feature>
<organism evidence="11 12">
    <name type="scientific">Bacteroides intestinalis</name>
    <dbReference type="NCBI Taxonomy" id="329854"/>
    <lineage>
        <taxon>Bacteria</taxon>
        <taxon>Pseudomonadati</taxon>
        <taxon>Bacteroidota</taxon>
        <taxon>Bacteroidia</taxon>
        <taxon>Bacteroidales</taxon>
        <taxon>Bacteroidaceae</taxon>
        <taxon>Bacteroides</taxon>
    </lineage>
</organism>
<reference evidence="11 12" key="1">
    <citation type="journal article" date="2019" name="Science, e1252229">
        <title>Invertible promoters mediate bacterial phase variation, antibiotic resistance, and host adaptation in the gut.</title>
        <authorList>
            <person name="Jiang X."/>
            <person name="Hall A.B."/>
            <person name="Arthur T.D."/>
            <person name="Plichta D.R."/>
            <person name="Covington C.T."/>
            <person name="Poyet M."/>
            <person name="Crothers J."/>
            <person name="Moses P.L."/>
            <person name="Tolonen A.C."/>
            <person name="Vlamakis H."/>
            <person name="Alm E.J."/>
            <person name="Xavier R.J."/>
        </authorList>
    </citation>
    <scope>NUCLEOTIDE SEQUENCE [LARGE SCALE GENOMIC DNA]</scope>
    <source>
        <strain evidence="12">bf_0095</strain>
    </source>
</reference>
<keyword evidence="2" id="KW-1003">Cell membrane</keyword>
<feature type="transmembrane region" description="Helical" evidence="9">
    <location>
        <begin position="161"/>
        <end position="183"/>
    </location>
</feature>
<keyword evidence="5 9" id="KW-0472">Membrane</keyword>
<sequence length="577" mass="67718">MKNKLFKIREQYSLEIFYILAVLCITLQLLLLRQFIILDFDEDSQLITYSLRSISDALLLLLPFWLIPSKFRGYYIGITISLFTFWGLSQLWYYRTYNDLMPFSSFLLFENISPLLIRSIKASIRHTDMFFFTLPIFLFFLYRLFFLKPAKEAKLKRKQRASYIVIILFCSFSIHAANAYSYYKKEKARAFINIGGKYVNTYSNISYFELNGFVAYCIHSFVDTLLENRTLNSKEKKEIETYLSRYNLKYCDNRFAVKEKSNLIMIVVESLNSWTINFCIDSIEITPNLNRFCKEENSIVALHMQPEVQNGRSSDAHFMYNTGLLPIQNGAVAVRFGQTPYSSIPKALKGYYSLAMVCDDAKFWNQRNAFNSYGFMQLYDKHSFKSPEDINDHILLTEAANRLENIPSPFYAQLVTISMHYPYDELRIPSTEISQSQMYTAEIRNYLETVHYCDDAIGKFIQELKQKGIYENSVIAIISDHNEIDKNQVEDRREVFPEDKEIAMIVLNAPQKLQCDTLIEQIDVYPTLLDLMGVNHYDWKGLGYSIFRKKEMLVLPSKEERNKISNLMITKGYFRTR</sequence>
<gene>
    <name evidence="11" type="ORF">EAJ06_18475</name>
</gene>
<dbReference type="PANTHER" id="PTHR47371:SF3">
    <property type="entry name" value="PHOSPHOGLYCEROL TRANSFERASE I"/>
    <property type="match status" value="1"/>
</dbReference>
<name>A0A4Q5H9Q2_9BACE</name>
<evidence type="ECO:0000259" key="10">
    <source>
        <dbReference type="Pfam" id="PF00884"/>
    </source>
</evidence>
<protein>
    <submittedName>
        <fullName evidence="11">LTA synthase family protein</fullName>
    </submittedName>
</protein>
<dbReference type="InterPro" id="IPR012160">
    <property type="entry name" value="LtaS-like"/>
</dbReference>
<comment type="caution">
    <text evidence="11">The sequence shown here is derived from an EMBL/GenBank/DDBJ whole genome shotgun (WGS) entry which is preliminary data.</text>
</comment>
<dbReference type="PANTHER" id="PTHR47371">
    <property type="entry name" value="LIPOTEICHOIC ACID SYNTHASE"/>
    <property type="match status" value="1"/>
</dbReference>